<dbReference type="OrthoDB" id="7869153at2"/>
<comment type="caution">
    <text evidence="1">The sequence shown here is derived from an EMBL/GenBank/DDBJ whole genome shotgun (WGS) entry which is preliminary data.</text>
</comment>
<protein>
    <submittedName>
        <fullName evidence="1">YheC/YheD family protein</fullName>
    </submittedName>
</protein>
<dbReference type="Gene3D" id="3.30.470.20">
    <property type="entry name" value="ATP-grasp fold, B domain"/>
    <property type="match status" value="1"/>
</dbReference>
<evidence type="ECO:0000313" key="1">
    <source>
        <dbReference type="EMBL" id="RNB87807.1"/>
    </source>
</evidence>
<dbReference type="SUPFAM" id="SSF56059">
    <property type="entry name" value="Glutathione synthetase ATP-binding domain-like"/>
    <property type="match status" value="1"/>
</dbReference>
<sequence>MTRPTIGILTWRGEGSRFAEPGYFRRLVQEGSHLGANVFLFSHKDVSLAQRKIRGYVPGASGGWVSKIFPWPDVVIDRCRKGSPEYRELRKKKNLFLYANHTYTNKATATKIFLKEKSLLKWMPDTVDYSPTNLRDMLGKYKLLYIKPGNGTGGRSILQLRHAKDGYHLLGRDLSLVRRKAHLKSESALVSWLNRWVKNQQIRNGNFMVQQGLQLALVPGRVADTRLLIQKDETGTWSVTGLGVRVGPKDSSTSNLHGGGKAVPFQTFFKERFGEQKTAAILAECHELAHAVVDVIEQHFGSMMEFGLDIGVDVNGRVWLIEVNPKPGRDIFKEMGQTALFRQSIQRPLQYAMHLLDQQKAQKAL</sequence>
<dbReference type="Proteomes" id="UP000271031">
    <property type="component" value="Unassembled WGS sequence"/>
</dbReference>
<dbReference type="EMBL" id="RHHQ01000010">
    <property type="protein sequence ID" value="RNB87807.1"/>
    <property type="molecule type" value="Genomic_DNA"/>
</dbReference>
<dbReference type="InterPro" id="IPR026838">
    <property type="entry name" value="YheC/D"/>
</dbReference>
<dbReference type="Pfam" id="PF14398">
    <property type="entry name" value="ATPgrasp_YheCD"/>
    <property type="match status" value="1"/>
</dbReference>
<name>A0A3M8DL28_9BACL</name>
<evidence type="ECO:0000313" key="2">
    <source>
        <dbReference type="Proteomes" id="UP000271031"/>
    </source>
</evidence>
<dbReference type="AlphaFoldDB" id="A0A3M8DL28"/>
<proteinExistence type="predicted"/>
<dbReference type="RefSeq" id="WP_122918412.1">
    <property type="nucleotide sequence ID" value="NZ_RHHQ01000010.1"/>
</dbReference>
<organism evidence="1 2">
    <name type="scientific">Brevibacillus fluminis</name>
    <dbReference type="NCBI Taxonomy" id="511487"/>
    <lineage>
        <taxon>Bacteria</taxon>
        <taxon>Bacillati</taxon>
        <taxon>Bacillota</taxon>
        <taxon>Bacilli</taxon>
        <taxon>Bacillales</taxon>
        <taxon>Paenibacillaceae</taxon>
        <taxon>Brevibacillus</taxon>
    </lineage>
</organism>
<keyword evidence="2" id="KW-1185">Reference proteome</keyword>
<accession>A0A3M8DL28</accession>
<reference evidence="1 2" key="1">
    <citation type="submission" date="2018-10" db="EMBL/GenBank/DDBJ databases">
        <title>Phylogenomics of Brevibacillus.</title>
        <authorList>
            <person name="Dunlap C."/>
        </authorList>
    </citation>
    <scope>NUCLEOTIDE SEQUENCE [LARGE SCALE GENOMIC DNA]</scope>
    <source>
        <strain evidence="1 2">JCM 15716</strain>
    </source>
</reference>
<gene>
    <name evidence="1" type="ORF">EDM56_13355</name>
</gene>